<protein>
    <recommendedName>
        <fullName evidence="6 12">Dihydropteroate synthase</fullName>
        <shortName evidence="12">DHPS</shortName>
        <ecNumber evidence="5 12">2.5.1.15</ecNumber>
    </recommendedName>
    <alternativeName>
        <fullName evidence="11 12">Dihydropteroate pyrophosphorylase</fullName>
    </alternativeName>
</protein>
<keyword evidence="7 12" id="KW-0808">Transferase</keyword>
<comment type="pathway">
    <text evidence="3 12">Cofactor biosynthesis; tetrahydrofolate biosynthesis; 7,8-dihydrofolate from 2-amino-4-hydroxy-6-hydroxymethyl-7,8-dihydropteridine diphosphate and 4-aminobenzoate: step 1/2.</text>
</comment>
<sequence length="282" mass="30784">MHATAMLRLDDQDLFIGPRPLVMGIVNVTPDSFSDGGEFLDADRAVAHAKQLAADGADWLDLGGESTRPGAEPVDAEEELRRVIPVIEKLTEEVTVPISIDTYKPDVARLALNAGATIINDVTGFRDPRMIEVAAESSAACVVMHMRGTPKTMNDLATYDDVVGELIGYFEQRMRQLEEGGVARERVVLDPGIGFAKRRAHNLTLMKELRTFDRFGRPILLGASRKRIIGEITGRGERDRLAGSITTAVCGYLHGAQILRVHDVAAIRDALDIALAIEENES</sequence>
<dbReference type="EC" id="2.5.1.15" evidence="5 12"/>
<evidence type="ECO:0000259" key="13">
    <source>
        <dbReference type="PROSITE" id="PS50972"/>
    </source>
</evidence>
<dbReference type="GO" id="GO:0046656">
    <property type="term" value="P:folic acid biosynthetic process"/>
    <property type="evidence" value="ECO:0007669"/>
    <property type="project" value="UniProtKB-KW"/>
</dbReference>
<dbReference type="InterPro" id="IPR045031">
    <property type="entry name" value="DHP_synth-like"/>
</dbReference>
<evidence type="ECO:0000256" key="3">
    <source>
        <dbReference type="ARBA" id="ARBA00004763"/>
    </source>
</evidence>
<dbReference type="PROSITE" id="PS50972">
    <property type="entry name" value="PTERIN_BINDING"/>
    <property type="match status" value="1"/>
</dbReference>
<proteinExistence type="inferred from homology"/>
<dbReference type="PROSITE" id="PS00792">
    <property type="entry name" value="DHPS_1"/>
    <property type="match status" value="1"/>
</dbReference>
<evidence type="ECO:0000313" key="15">
    <source>
        <dbReference type="Proteomes" id="UP000317093"/>
    </source>
</evidence>
<dbReference type="NCBIfam" id="TIGR01496">
    <property type="entry name" value="DHPS"/>
    <property type="match status" value="1"/>
</dbReference>
<comment type="function">
    <text evidence="12">Catalyzes the condensation of para-aminobenzoate (pABA) with 6-hydroxymethyl-7,8-dihydropterin diphosphate (DHPt-PP) to form 7,8-dihydropteroate (H2Pte), the immediate precursor of folate derivatives.</text>
</comment>
<evidence type="ECO:0000256" key="4">
    <source>
        <dbReference type="ARBA" id="ARBA00009503"/>
    </source>
</evidence>
<accession>A0A518BC20</accession>
<dbReference type="KEGG" id="knv:Pan216_53870"/>
<dbReference type="InterPro" id="IPR006390">
    <property type="entry name" value="DHP_synth_dom"/>
</dbReference>
<dbReference type="GO" id="GO:0046872">
    <property type="term" value="F:metal ion binding"/>
    <property type="evidence" value="ECO:0007669"/>
    <property type="project" value="UniProtKB-KW"/>
</dbReference>
<dbReference type="PANTHER" id="PTHR20941">
    <property type="entry name" value="FOLATE SYNTHESIS PROTEINS"/>
    <property type="match status" value="1"/>
</dbReference>
<dbReference type="CDD" id="cd00739">
    <property type="entry name" value="DHPS"/>
    <property type="match status" value="1"/>
</dbReference>
<evidence type="ECO:0000256" key="12">
    <source>
        <dbReference type="RuleBase" id="RU361205"/>
    </source>
</evidence>
<evidence type="ECO:0000256" key="2">
    <source>
        <dbReference type="ARBA" id="ARBA00001946"/>
    </source>
</evidence>
<evidence type="ECO:0000256" key="1">
    <source>
        <dbReference type="ARBA" id="ARBA00000012"/>
    </source>
</evidence>
<dbReference type="FunFam" id="3.20.20.20:FF:000006">
    <property type="entry name" value="Dihydropteroate synthase"/>
    <property type="match status" value="1"/>
</dbReference>
<evidence type="ECO:0000313" key="14">
    <source>
        <dbReference type="EMBL" id="QDU64497.1"/>
    </source>
</evidence>
<dbReference type="AlphaFoldDB" id="A0A518BC20"/>
<dbReference type="SUPFAM" id="SSF51717">
    <property type="entry name" value="Dihydropteroate synthetase-like"/>
    <property type="match status" value="1"/>
</dbReference>
<keyword evidence="15" id="KW-1185">Reference proteome</keyword>
<comment type="similarity">
    <text evidence="4 12">Belongs to the DHPS family.</text>
</comment>
<dbReference type="PANTHER" id="PTHR20941:SF1">
    <property type="entry name" value="FOLIC ACID SYNTHESIS PROTEIN FOL1"/>
    <property type="match status" value="1"/>
</dbReference>
<name>A0A518BC20_9BACT</name>
<evidence type="ECO:0000256" key="7">
    <source>
        <dbReference type="ARBA" id="ARBA00022679"/>
    </source>
</evidence>
<dbReference type="InterPro" id="IPR011005">
    <property type="entry name" value="Dihydropteroate_synth-like_sf"/>
</dbReference>
<evidence type="ECO:0000256" key="8">
    <source>
        <dbReference type="ARBA" id="ARBA00022723"/>
    </source>
</evidence>
<keyword evidence="9 12" id="KW-0460">Magnesium</keyword>
<dbReference type="GO" id="GO:0004156">
    <property type="term" value="F:dihydropteroate synthase activity"/>
    <property type="evidence" value="ECO:0007669"/>
    <property type="project" value="UniProtKB-EC"/>
</dbReference>
<comment type="cofactor">
    <cofactor evidence="2 12">
        <name>Mg(2+)</name>
        <dbReference type="ChEBI" id="CHEBI:18420"/>
    </cofactor>
</comment>
<dbReference type="EMBL" id="CP036279">
    <property type="protein sequence ID" value="QDU64497.1"/>
    <property type="molecule type" value="Genomic_DNA"/>
</dbReference>
<reference evidence="14 15" key="1">
    <citation type="submission" date="2019-02" db="EMBL/GenBank/DDBJ databases">
        <title>Deep-cultivation of Planctomycetes and their phenomic and genomic characterization uncovers novel biology.</title>
        <authorList>
            <person name="Wiegand S."/>
            <person name="Jogler M."/>
            <person name="Boedeker C."/>
            <person name="Pinto D."/>
            <person name="Vollmers J."/>
            <person name="Rivas-Marin E."/>
            <person name="Kohn T."/>
            <person name="Peeters S.H."/>
            <person name="Heuer A."/>
            <person name="Rast P."/>
            <person name="Oberbeckmann S."/>
            <person name="Bunk B."/>
            <person name="Jeske O."/>
            <person name="Meyerdierks A."/>
            <person name="Storesund J.E."/>
            <person name="Kallscheuer N."/>
            <person name="Luecker S."/>
            <person name="Lage O.M."/>
            <person name="Pohl T."/>
            <person name="Merkel B.J."/>
            <person name="Hornburger P."/>
            <person name="Mueller R.-W."/>
            <person name="Bruemmer F."/>
            <person name="Labrenz M."/>
            <person name="Spormann A.M."/>
            <person name="Op den Camp H."/>
            <person name="Overmann J."/>
            <person name="Amann R."/>
            <person name="Jetten M.S.M."/>
            <person name="Mascher T."/>
            <person name="Medema M.H."/>
            <person name="Devos D.P."/>
            <person name="Kaster A.-K."/>
            <person name="Ovreas L."/>
            <person name="Rohde M."/>
            <person name="Galperin M.Y."/>
            <person name="Jogler C."/>
        </authorList>
    </citation>
    <scope>NUCLEOTIDE SEQUENCE [LARGE SCALE GENOMIC DNA]</scope>
    <source>
        <strain evidence="14 15">Pan216</strain>
    </source>
</reference>
<feature type="domain" description="Pterin-binding" evidence="13">
    <location>
        <begin position="20"/>
        <end position="272"/>
    </location>
</feature>
<keyword evidence="10 12" id="KW-0289">Folate biosynthesis</keyword>
<evidence type="ECO:0000256" key="10">
    <source>
        <dbReference type="ARBA" id="ARBA00022909"/>
    </source>
</evidence>
<dbReference type="GO" id="GO:0046654">
    <property type="term" value="P:tetrahydrofolate biosynthetic process"/>
    <property type="evidence" value="ECO:0007669"/>
    <property type="project" value="UniProtKB-UniPathway"/>
</dbReference>
<organism evidence="14 15">
    <name type="scientific">Kolteria novifilia</name>
    <dbReference type="NCBI Taxonomy" id="2527975"/>
    <lineage>
        <taxon>Bacteria</taxon>
        <taxon>Pseudomonadati</taxon>
        <taxon>Planctomycetota</taxon>
        <taxon>Planctomycetia</taxon>
        <taxon>Kolteriales</taxon>
        <taxon>Kolteriaceae</taxon>
        <taxon>Kolteria</taxon>
    </lineage>
</organism>
<comment type="catalytic activity">
    <reaction evidence="1">
        <text>(7,8-dihydropterin-6-yl)methyl diphosphate + 4-aminobenzoate = 7,8-dihydropteroate + diphosphate</text>
        <dbReference type="Rhea" id="RHEA:19949"/>
        <dbReference type="ChEBI" id="CHEBI:17836"/>
        <dbReference type="ChEBI" id="CHEBI:17839"/>
        <dbReference type="ChEBI" id="CHEBI:33019"/>
        <dbReference type="ChEBI" id="CHEBI:72950"/>
        <dbReference type="EC" id="2.5.1.15"/>
    </reaction>
</comment>
<evidence type="ECO:0000256" key="5">
    <source>
        <dbReference type="ARBA" id="ARBA00012458"/>
    </source>
</evidence>
<keyword evidence="8 12" id="KW-0479">Metal-binding</keyword>
<evidence type="ECO:0000256" key="9">
    <source>
        <dbReference type="ARBA" id="ARBA00022842"/>
    </source>
</evidence>
<dbReference type="Gene3D" id="3.20.20.20">
    <property type="entry name" value="Dihydropteroate synthase-like"/>
    <property type="match status" value="1"/>
</dbReference>
<gene>
    <name evidence="14" type="primary">folP</name>
    <name evidence="14" type="ORF">Pan216_53870</name>
</gene>
<dbReference type="Pfam" id="PF00809">
    <property type="entry name" value="Pterin_bind"/>
    <property type="match status" value="1"/>
</dbReference>
<dbReference type="GO" id="GO:0005829">
    <property type="term" value="C:cytosol"/>
    <property type="evidence" value="ECO:0007669"/>
    <property type="project" value="TreeGrafter"/>
</dbReference>
<dbReference type="InterPro" id="IPR000489">
    <property type="entry name" value="Pterin-binding_dom"/>
</dbReference>
<evidence type="ECO:0000256" key="6">
    <source>
        <dbReference type="ARBA" id="ARBA00016919"/>
    </source>
</evidence>
<dbReference type="Proteomes" id="UP000317093">
    <property type="component" value="Chromosome"/>
</dbReference>
<dbReference type="RefSeq" id="WP_419193004.1">
    <property type="nucleotide sequence ID" value="NZ_CP036279.1"/>
</dbReference>
<evidence type="ECO:0000256" key="11">
    <source>
        <dbReference type="ARBA" id="ARBA00030193"/>
    </source>
</evidence>
<dbReference type="UniPathway" id="UPA00077">
    <property type="reaction ID" value="UER00156"/>
</dbReference>